<organism evidence="1 2">
    <name type="scientific">Arthrobacter terrae</name>
    <dbReference type="NCBI Taxonomy" id="2935737"/>
    <lineage>
        <taxon>Bacteria</taxon>
        <taxon>Bacillati</taxon>
        <taxon>Actinomycetota</taxon>
        <taxon>Actinomycetes</taxon>
        <taxon>Micrococcales</taxon>
        <taxon>Micrococcaceae</taxon>
        <taxon>Arthrobacter</taxon>
    </lineage>
</organism>
<dbReference type="RefSeq" id="WP_196395950.1">
    <property type="nucleotide sequence ID" value="NZ_JADNYM010000006.1"/>
</dbReference>
<dbReference type="AlphaFoldDB" id="A0A931G4N5"/>
<keyword evidence="2" id="KW-1185">Reference proteome</keyword>
<accession>A0A931G4N5</accession>
<sequence>MIKVAGVIRPVEKKDIRAEGNNYEDAREALQAKIPEGWAPQQILVER</sequence>
<protein>
    <submittedName>
        <fullName evidence="1">Uncharacterized protein</fullName>
    </submittedName>
</protein>
<name>A0A931G4N5_9MICC</name>
<dbReference type="EMBL" id="JADNYM010000006">
    <property type="protein sequence ID" value="MBG0739003.1"/>
    <property type="molecule type" value="Genomic_DNA"/>
</dbReference>
<gene>
    <name evidence="1" type="ORF">IV500_06140</name>
</gene>
<reference evidence="1 2" key="1">
    <citation type="submission" date="2020-11" db="EMBL/GenBank/DDBJ databases">
        <title>Arthrobacter antarcticus sp. nov., isolated from Antarctic Soil.</title>
        <authorList>
            <person name="Li J."/>
        </authorList>
    </citation>
    <scope>NUCLEOTIDE SEQUENCE [LARGE SCALE GENOMIC DNA]</scope>
    <source>
        <strain evidence="1 2">Z1-20</strain>
    </source>
</reference>
<evidence type="ECO:0000313" key="1">
    <source>
        <dbReference type="EMBL" id="MBG0739003.1"/>
    </source>
</evidence>
<comment type="caution">
    <text evidence="1">The sequence shown here is derived from an EMBL/GenBank/DDBJ whole genome shotgun (WGS) entry which is preliminary data.</text>
</comment>
<evidence type="ECO:0000313" key="2">
    <source>
        <dbReference type="Proteomes" id="UP000655366"/>
    </source>
</evidence>
<dbReference type="Proteomes" id="UP000655366">
    <property type="component" value="Unassembled WGS sequence"/>
</dbReference>
<proteinExistence type="predicted"/>